<keyword evidence="2" id="KW-0732">Signal</keyword>
<dbReference type="InterPro" id="IPR007391">
    <property type="entry name" value="Vancomycin_resist_VanW"/>
</dbReference>
<dbReference type="Pfam" id="PF04294">
    <property type="entry name" value="VanW"/>
    <property type="match status" value="1"/>
</dbReference>
<gene>
    <name evidence="3" type="ORF">SAMN02910262_01046</name>
</gene>
<evidence type="ECO:0000313" key="3">
    <source>
        <dbReference type="EMBL" id="SFR72194.1"/>
    </source>
</evidence>
<feature type="compositionally biased region" description="Pro residues" evidence="1">
    <location>
        <begin position="552"/>
        <end position="561"/>
    </location>
</feature>
<evidence type="ECO:0000256" key="2">
    <source>
        <dbReference type="SAM" id="SignalP"/>
    </source>
</evidence>
<evidence type="ECO:0000313" key="4">
    <source>
        <dbReference type="Proteomes" id="UP000214760"/>
    </source>
</evidence>
<feature type="region of interest" description="Disordered" evidence="1">
    <location>
        <begin position="108"/>
        <end position="143"/>
    </location>
</feature>
<dbReference type="PROSITE" id="PS51257">
    <property type="entry name" value="PROKAR_LIPOPROTEIN"/>
    <property type="match status" value="1"/>
</dbReference>
<name>A0A1I6IZL6_9FIRM</name>
<dbReference type="InterPro" id="IPR052913">
    <property type="entry name" value="Glycopeptide_resist_protein"/>
</dbReference>
<dbReference type="EMBL" id="FOZC01000004">
    <property type="protein sequence ID" value="SFR72194.1"/>
    <property type="molecule type" value="Genomic_DNA"/>
</dbReference>
<evidence type="ECO:0000256" key="1">
    <source>
        <dbReference type="SAM" id="MobiDB-lite"/>
    </source>
</evidence>
<organism evidence="3 4">
    <name type="scientific">[Clostridium] aminophilum</name>
    <dbReference type="NCBI Taxonomy" id="1526"/>
    <lineage>
        <taxon>Bacteria</taxon>
        <taxon>Bacillati</taxon>
        <taxon>Bacillota</taxon>
        <taxon>Clostridia</taxon>
        <taxon>Lachnospirales</taxon>
        <taxon>Lachnospiraceae</taxon>
    </lineage>
</organism>
<protein>
    <submittedName>
        <fullName evidence="3">VanW like protein</fullName>
    </submittedName>
</protein>
<dbReference type="Proteomes" id="UP000214760">
    <property type="component" value="Unassembled WGS sequence"/>
</dbReference>
<feature type="chain" id="PRO_5011596007" evidence="2">
    <location>
        <begin position="23"/>
        <end position="561"/>
    </location>
</feature>
<dbReference type="RefSeq" id="WP_051684607.1">
    <property type="nucleotide sequence ID" value="NZ_FOZC01000004.1"/>
</dbReference>
<feature type="region of interest" description="Disordered" evidence="1">
    <location>
        <begin position="508"/>
        <end position="561"/>
    </location>
</feature>
<accession>A0A1I6IZL6</accession>
<feature type="compositionally biased region" description="Low complexity" evidence="1">
    <location>
        <begin position="508"/>
        <end position="551"/>
    </location>
</feature>
<feature type="signal peptide" evidence="2">
    <location>
        <begin position="1"/>
        <end position="22"/>
    </location>
</feature>
<reference evidence="3 4" key="1">
    <citation type="submission" date="2016-10" db="EMBL/GenBank/DDBJ databases">
        <authorList>
            <person name="de Groot N.N."/>
        </authorList>
    </citation>
    <scope>NUCLEOTIDE SEQUENCE [LARGE SCALE GENOMIC DNA]</scope>
    <source>
        <strain evidence="3 4">F</strain>
    </source>
</reference>
<dbReference type="PANTHER" id="PTHR35788:SF1">
    <property type="entry name" value="EXPORTED PROTEIN"/>
    <property type="match status" value="1"/>
</dbReference>
<sequence length="561" mass="58593">MNSTFRYHLLSASFFICAAASAAVISGCGKSDFLTKASAPASSTDSISIIPEDTIGSDLYLDYSAIAGNEKTDASRIALKGLTRAEVEERLRGSYRWDMHLIDNSYVDDADGEPDGAESGSNPAETVVKPAGTSSGSASYKAVSDQGRSYAVEDLIGKSIRKQLDDIFEKEGGKSTSDHKGDYVLSLPDFRSEAEDVLADVAEKWNKKATPGVLTGYDKTTGQFQFGPAVRGYELNESATRNAILSACEARDFTANVEAIGKAEDAAGSMEDQYRIIGSFTTHTTANNVRNTNVRLASEAINGLILQPGEEFSFNDVVGQRTTAKGYGPAGAYSNGEVVQEVGGGVCQVSTTLYNAVFYAGLESTLRSSHTFEPSYVTPGRDATVSWGGPNYKFKNTSEYPICVLEHYENRTVTAEIYGVPVLEDGVTLELECQKTGANAAGSTWTVYKITKKNGNTIERVQDHVSRYKAHTEANDAAAAAVAASKAAAEAAAASQAAEAAAEASRAAEAAETAAQTSPASSGPAGPAAEATNAAPAPIAPAPAAETQAPAVPAPAGPGQG</sequence>
<dbReference type="PANTHER" id="PTHR35788">
    <property type="entry name" value="EXPORTED PROTEIN-RELATED"/>
    <property type="match status" value="1"/>
</dbReference>
<dbReference type="AlphaFoldDB" id="A0A1I6IZL6"/>
<proteinExistence type="predicted"/>